<dbReference type="Proteomes" id="UP001497516">
    <property type="component" value="Chromosome 5"/>
</dbReference>
<name>A0AAV2EQG7_9ROSI</name>
<evidence type="ECO:0000313" key="3">
    <source>
        <dbReference type="Proteomes" id="UP001497516"/>
    </source>
</evidence>
<reference evidence="2 3" key="1">
    <citation type="submission" date="2024-04" db="EMBL/GenBank/DDBJ databases">
        <authorList>
            <person name="Fracassetti M."/>
        </authorList>
    </citation>
    <scope>NUCLEOTIDE SEQUENCE [LARGE SCALE GENOMIC DNA]</scope>
</reference>
<evidence type="ECO:0000313" key="2">
    <source>
        <dbReference type="EMBL" id="CAL1387715.1"/>
    </source>
</evidence>
<accession>A0AAV2EQG7</accession>
<evidence type="ECO:0000256" key="1">
    <source>
        <dbReference type="SAM" id="MobiDB-lite"/>
    </source>
</evidence>
<sequence>MQEPVQQWRVKEADLLGIVQTVVVDCGQAGLATEGSDAGKIKGSGVDQNAVEIQGVGEVDRVNGDGGEVQAAEAVTANGGQLDLVVEGQVAGGGTEVGKSTVMEAELDTEHDFGTAEGREQEKKGDEPDSAGEATDNVKTDATPDLVSNGGSPLSFAQIVKRSSPLGGSPVDVEQMSVSGRSPMTGSLRPQTSQGDKGKENRQPLIDKGKRVWVDSPLVPIQPRRGGKGGKGRGKR</sequence>
<keyword evidence="3" id="KW-1185">Reference proteome</keyword>
<organism evidence="2 3">
    <name type="scientific">Linum trigynum</name>
    <dbReference type="NCBI Taxonomy" id="586398"/>
    <lineage>
        <taxon>Eukaryota</taxon>
        <taxon>Viridiplantae</taxon>
        <taxon>Streptophyta</taxon>
        <taxon>Embryophyta</taxon>
        <taxon>Tracheophyta</taxon>
        <taxon>Spermatophyta</taxon>
        <taxon>Magnoliopsida</taxon>
        <taxon>eudicotyledons</taxon>
        <taxon>Gunneridae</taxon>
        <taxon>Pentapetalae</taxon>
        <taxon>rosids</taxon>
        <taxon>fabids</taxon>
        <taxon>Malpighiales</taxon>
        <taxon>Linaceae</taxon>
        <taxon>Linum</taxon>
    </lineage>
</organism>
<feature type="compositionally biased region" description="Basic and acidic residues" evidence="1">
    <location>
        <begin position="108"/>
        <end position="127"/>
    </location>
</feature>
<feature type="compositionally biased region" description="Basic and acidic residues" evidence="1">
    <location>
        <begin position="196"/>
        <end position="213"/>
    </location>
</feature>
<dbReference type="AlphaFoldDB" id="A0AAV2EQG7"/>
<feature type="region of interest" description="Disordered" evidence="1">
    <location>
        <begin position="100"/>
        <end position="236"/>
    </location>
</feature>
<feature type="compositionally biased region" description="Polar residues" evidence="1">
    <location>
        <begin position="176"/>
        <end position="195"/>
    </location>
</feature>
<protein>
    <submittedName>
        <fullName evidence="2">Uncharacterized protein</fullName>
    </submittedName>
</protein>
<feature type="compositionally biased region" description="Basic residues" evidence="1">
    <location>
        <begin position="225"/>
        <end position="236"/>
    </location>
</feature>
<dbReference type="EMBL" id="OZ034818">
    <property type="protein sequence ID" value="CAL1387715.1"/>
    <property type="molecule type" value="Genomic_DNA"/>
</dbReference>
<proteinExistence type="predicted"/>
<gene>
    <name evidence="2" type="ORF">LTRI10_LOCUS28680</name>
</gene>